<dbReference type="EMBL" id="ADBJ01000025">
    <property type="protein sequence ID" value="EFA81453.1"/>
    <property type="molecule type" value="Genomic_DNA"/>
</dbReference>
<dbReference type="RefSeq" id="XP_020433571.1">
    <property type="nucleotide sequence ID" value="XM_020576322.1"/>
</dbReference>
<dbReference type="InParanoid" id="D3BA66"/>
<dbReference type="AlphaFoldDB" id="D3BA66"/>
<reference evidence="2" key="1">
    <citation type="submission" date="2009-12" db="EMBL/GenBank/DDBJ databases">
        <authorList>
            <person name="Gloeckner G."/>
            <person name="Schaap P."/>
            <person name="Noegel A.A."/>
            <person name="Felder M."/>
            <person name="Platzer M."/>
        </authorList>
    </citation>
    <scope>NUCLEOTIDE SEQUENCE</scope>
    <source>
        <strain evidence="2">PN500</strain>
    </source>
</reference>
<keyword evidence="3" id="KW-1185">Reference proteome</keyword>
<proteinExistence type="predicted"/>
<protein>
    <submittedName>
        <fullName evidence="2">Uncharacterized protein</fullName>
    </submittedName>
</protein>
<dbReference type="Proteomes" id="UP000001396">
    <property type="component" value="Unassembled WGS sequence"/>
</dbReference>
<evidence type="ECO:0000313" key="3">
    <source>
        <dbReference type="Proteomes" id="UP000001396"/>
    </source>
</evidence>
<evidence type="ECO:0000313" key="2">
    <source>
        <dbReference type="EMBL" id="EFA81453.1"/>
    </source>
</evidence>
<sequence length="1114" mass="127196">MEQDHVFNFTGITISVGRSDETDNVVRPQGSFNRFFIDIVNSDNITNNKDRAHIKEYKSLKDTDSKKNRIMTLINIILSLFTIFKVSNEEFFAEVNSNTKYQDLLYGKDNRVQIKVIVEEEHIIRTTISSKCLGISYGQSLLSNNILKPTSDKLVSTNSIRNASAFSECTLMQSIVNVGYTSVGSLEVDNPIFFPISPWQRSSSNAGDFTNGDISKHVETIAHSVSNDRIGERFYQLLLDFRKQFLPRNSVFSSICLNVEHVIKYMFQLSFTIFFMDSKKHGVFDNSNDTENINQLKNSKKIFESEYFKSFLQKVKNMGIFKISSDGTPKVNEGLFGIGIVPLFLANLPSQSCSSILMLGIGFGKESNTAKFLSSVIEQINSIKEVTFNFANDVVTIPIKFFSSIDLKMAQNLARDKSDYNGESPCPCCKKSADYFKAALLETQINDAKCVNCRDEENNLFPGIKCEHTGEANCANNSRNLVDILLIKAIFIICSLHCKQRITEKLLKSTFSIHTHLTAYILEAFQSIPELKSINPKANLFSQSQYIYVDEVGMLTGGECDAIFKYLPGILSEFDKTEEAKIVKQFHKNKLGDLPIGESLSLVFKEASKVFNKLDSTSQEIKEMTDNEIVSIQTLCNQFLTLFVDLFGVREMTYYTHILLHIARYLRICKKHGLSLTMINNEGFESNWKRFLGFYGNNNKGNDSLIQLMNTHYYVPILTIRLFVMSLNFGFNDARSLRGEHIRHTISLHDGFYTNVYSQILDIIKVKAEKDKKILSDAQLVDDEYTGLFGIQNEQSISIEKLNKILQTYLEKIFVGTLQPIFEISSFELSDIPKPIAIGDKIQLIILSQSAAKINQQLKLLIVPSEFCSMKTPMFFYICQPNGNVKSYLKRTLSTDLLENHPPDFFKFFSTIEFKDVQIYFNSPIFISFLLSYILQKSTIVINDNNNINNINNNNNSNNSIHQLILDNIIKIITVIYKKNHRSEKNNKNIKTVPKRLIRIAEKIKYHVETRNPDFKPICDEIRDMVTTGSELYDERKMKQAIPTYSESTEDIDRKLDLIKNKSERSVGVLTDITIELSKKRSKSEVDEVELIKIQLKTLDILAAMDHDFYDVLK</sequence>
<comment type="caution">
    <text evidence="2">The sequence shown here is derived from an EMBL/GenBank/DDBJ whole genome shotgun (WGS) entry which is preliminary data.</text>
</comment>
<organism evidence="2 3">
    <name type="scientific">Heterostelium pallidum (strain ATCC 26659 / Pp 5 / PN500)</name>
    <name type="common">Cellular slime mold</name>
    <name type="synonym">Polysphondylium pallidum</name>
    <dbReference type="NCBI Taxonomy" id="670386"/>
    <lineage>
        <taxon>Eukaryota</taxon>
        <taxon>Amoebozoa</taxon>
        <taxon>Evosea</taxon>
        <taxon>Eumycetozoa</taxon>
        <taxon>Dictyostelia</taxon>
        <taxon>Acytosteliales</taxon>
        <taxon>Acytosteliaceae</taxon>
        <taxon>Heterostelium</taxon>
    </lineage>
</organism>
<reference evidence="2 3" key="2">
    <citation type="journal article" date="2011" name="Genome Res.">
        <title>Phylogeny-wide analysis of social amoeba genomes highlights ancient origins for complex intercellular communication.</title>
        <authorList>
            <person name="Heidel A.J."/>
            <person name="Lawal H.M."/>
            <person name="Felder M."/>
            <person name="Schilde C."/>
            <person name="Helps N.R."/>
            <person name="Tunggal B."/>
            <person name="Rivero F."/>
            <person name="John U."/>
            <person name="Schleicher M."/>
            <person name="Eichinger L."/>
            <person name="Platzer M."/>
            <person name="Noegel A.A."/>
            <person name="Schaap P."/>
            <person name="Gloeckner G."/>
        </authorList>
    </citation>
    <scope>NUCLEOTIDE SEQUENCE [LARGE SCALE GENOMIC DNA]</scope>
    <source>
        <strain evidence="3">ATCC 26659 / Pp 5 / PN500</strain>
        <strain evidence="2">PN500</strain>
    </source>
</reference>
<gene>
    <name evidence="2" type="ORF">PPL_05441</name>
    <name evidence="1" type="ORF">PPL_06927</name>
</gene>
<accession>D3BA66</accession>
<evidence type="ECO:0000313" key="1">
    <source>
        <dbReference type="EMBL" id="EFA80105.1"/>
    </source>
</evidence>
<name>D3BA66_HETP5</name>
<dbReference type="EMBL" id="ADBJ01000031">
    <property type="protein sequence ID" value="EFA80105.1"/>
    <property type="molecule type" value="Genomic_DNA"/>
</dbReference>
<dbReference type="GeneID" id="31360926"/>